<reference evidence="2" key="1">
    <citation type="submission" date="2016-10" db="EMBL/GenBank/DDBJ databases">
        <authorList>
            <person name="Varghese N."/>
            <person name="Submissions S."/>
        </authorList>
    </citation>
    <scope>NUCLEOTIDE SEQUENCE [LARGE SCALE GENOMIC DNA]</scope>
    <source>
        <strain evidence="2">JCM 2783</strain>
    </source>
</reference>
<evidence type="ECO:0000313" key="2">
    <source>
        <dbReference type="Proteomes" id="UP000243950"/>
    </source>
</evidence>
<dbReference type="EMBL" id="FOMO01000004">
    <property type="protein sequence ID" value="SFD81050.1"/>
    <property type="molecule type" value="Genomic_DNA"/>
</dbReference>
<sequence>MSWVIGEKVRDLKEGRESLGECKRPVPARRHRGDEC</sequence>
<evidence type="ECO:0000313" key="1">
    <source>
        <dbReference type="EMBL" id="SFD81050.1"/>
    </source>
</evidence>
<keyword evidence="2" id="KW-1185">Reference proteome</keyword>
<organism evidence="1 2">
    <name type="scientific">Pseudomonas straminea</name>
    <dbReference type="NCBI Taxonomy" id="47882"/>
    <lineage>
        <taxon>Bacteria</taxon>
        <taxon>Pseudomonadati</taxon>
        <taxon>Pseudomonadota</taxon>
        <taxon>Gammaproteobacteria</taxon>
        <taxon>Pseudomonadales</taxon>
        <taxon>Pseudomonadaceae</taxon>
        <taxon>Phytopseudomonas</taxon>
    </lineage>
</organism>
<gene>
    <name evidence="1" type="ORF">SAMN05216372_104263</name>
</gene>
<dbReference type="Proteomes" id="UP000243950">
    <property type="component" value="Unassembled WGS sequence"/>
</dbReference>
<protein>
    <submittedName>
        <fullName evidence="1">Uncharacterized protein</fullName>
    </submittedName>
</protein>
<proteinExistence type="predicted"/>
<dbReference type="AlphaFoldDB" id="A0A1I1VKJ4"/>
<accession>A0A1I1VKJ4</accession>
<name>A0A1I1VKJ4_PSEOC</name>